<gene>
    <name evidence="1" type="ORF">RBSH_01421</name>
</gene>
<organism evidence="1 2">
    <name type="scientific">Rhodopirellula baltica SH28</name>
    <dbReference type="NCBI Taxonomy" id="993517"/>
    <lineage>
        <taxon>Bacteria</taxon>
        <taxon>Pseudomonadati</taxon>
        <taxon>Planctomycetota</taxon>
        <taxon>Planctomycetia</taxon>
        <taxon>Pirellulales</taxon>
        <taxon>Pirellulaceae</taxon>
        <taxon>Rhodopirellula</taxon>
    </lineage>
</organism>
<proteinExistence type="predicted"/>
<dbReference type="AlphaFoldDB" id="K5D969"/>
<dbReference type="Proteomes" id="UP000007993">
    <property type="component" value="Unassembled WGS sequence"/>
</dbReference>
<sequence>MDQASMEHSGWNLTASISQYRSPVKPIVFMVRKPHTDWPAFNRIFATPFSRRIIPSADDQHRQ</sequence>
<name>K5D969_RHOBT</name>
<comment type="caution">
    <text evidence="1">The sequence shown here is derived from an EMBL/GenBank/DDBJ whole genome shotgun (WGS) entry which is preliminary data.</text>
</comment>
<evidence type="ECO:0000313" key="1">
    <source>
        <dbReference type="EMBL" id="EKK03272.1"/>
    </source>
</evidence>
<evidence type="ECO:0000313" key="2">
    <source>
        <dbReference type="Proteomes" id="UP000007993"/>
    </source>
</evidence>
<dbReference type="EMBL" id="AMCW01000033">
    <property type="protein sequence ID" value="EKK03272.1"/>
    <property type="molecule type" value="Genomic_DNA"/>
</dbReference>
<protein>
    <submittedName>
        <fullName evidence="1">Uncharacterized protein</fullName>
    </submittedName>
</protein>
<accession>K5D969</accession>
<reference evidence="1 2" key="1">
    <citation type="journal article" date="2013" name="Mar. Genomics">
        <title>Expression of sulfatases in Rhodopirellula baltica and the diversity of sulfatases in the genus Rhodopirellula.</title>
        <authorList>
            <person name="Wegner C.E."/>
            <person name="Richter-Heitmann T."/>
            <person name="Klindworth A."/>
            <person name="Klockow C."/>
            <person name="Richter M."/>
            <person name="Achstetter T."/>
            <person name="Glockner F.O."/>
            <person name="Harder J."/>
        </authorList>
    </citation>
    <scope>NUCLEOTIDE SEQUENCE [LARGE SCALE GENOMIC DNA]</scope>
    <source>
        <strain evidence="1 2">SH28</strain>
    </source>
</reference>